<dbReference type="InterPro" id="IPR003738">
    <property type="entry name" value="SRAP"/>
</dbReference>
<keyword evidence="4" id="KW-0378">Hydrolase</keyword>
<feature type="region of interest" description="Disordered" evidence="8">
    <location>
        <begin position="336"/>
        <end position="469"/>
    </location>
</feature>
<keyword evidence="7" id="KW-0456">Lyase</keyword>
<feature type="compositionally biased region" description="Basic and acidic residues" evidence="8">
    <location>
        <begin position="340"/>
        <end position="368"/>
    </location>
</feature>
<sequence>MTSSAELQASPGGVRESNVQHLRKDKQLEEPEPLKVTTGLVCIMCGRYALALRPAEVRRQLQEARMPSEEAPDDDDIRPTYNFAPGYYGLVYRADTPDTGAGSRQDEHRENDGQEDQGTQETVRGDAADGRTSQEPRYKLQAMKWGLIPFWTKRNPDYGSMLKTINCRDDSLIENRGMWNTMKQRKRCIVIAQGFYEWLKKNGGKEKVPHFVKRKDGQLMCFAGLWDCVKYEGSEEKLYTYTIITTDSNKQLKFLHDRMPVILDNGSEAIRTWLDPNRVGWSKELQSLLKPYDGELEIYPVSKEVGKVGNNSPSFIVPLDSTENKSNIANFFGNQKAAAKGKEQREGVVKLEEDLKEKDTKTEKDSNETRVTTNDEGTEDNAPLPKPPSTDHTKGIKREHEAVEDDGDTADVAPEHKVPRISTSDTRQSRSPEKSTRRIRSATSNGTAAKNSPAKKSDGSQKITAFFGK</sequence>
<feature type="compositionally biased region" description="Basic and acidic residues" evidence="8">
    <location>
        <begin position="123"/>
        <end position="135"/>
    </location>
</feature>
<evidence type="ECO:0000256" key="1">
    <source>
        <dbReference type="ARBA" id="ARBA00008136"/>
    </source>
</evidence>
<dbReference type="SUPFAM" id="SSF143081">
    <property type="entry name" value="BB1717-like"/>
    <property type="match status" value="1"/>
</dbReference>
<dbReference type="InterPro" id="IPR036590">
    <property type="entry name" value="SRAP-like"/>
</dbReference>
<gene>
    <name evidence="9" type="ORF">H2201_007989</name>
</gene>
<proteinExistence type="inferred from homology"/>
<evidence type="ECO:0008006" key="11">
    <source>
        <dbReference type="Google" id="ProtNLM"/>
    </source>
</evidence>
<feature type="region of interest" description="Disordered" evidence="8">
    <location>
        <begin position="1"/>
        <end position="26"/>
    </location>
</feature>
<organism evidence="9 10">
    <name type="scientific">Coniosporium apollinis</name>
    <dbReference type="NCBI Taxonomy" id="61459"/>
    <lineage>
        <taxon>Eukaryota</taxon>
        <taxon>Fungi</taxon>
        <taxon>Dikarya</taxon>
        <taxon>Ascomycota</taxon>
        <taxon>Pezizomycotina</taxon>
        <taxon>Dothideomycetes</taxon>
        <taxon>Dothideomycetes incertae sedis</taxon>
        <taxon>Coniosporium</taxon>
    </lineage>
</organism>
<keyword evidence="6" id="KW-0238">DNA-binding</keyword>
<dbReference type="PANTHER" id="PTHR13604">
    <property type="entry name" value="DC12-RELATED"/>
    <property type="match status" value="1"/>
</dbReference>
<evidence type="ECO:0000256" key="3">
    <source>
        <dbReference type="ARBA" id="ARBA00022763"/>
    </source>
</evidence>
<name>A0ABQ9NI24_9PEZI</name>
<comment type="similarity">
    <text evidence="1">Belongs to the SOS response-associated peptidase family.</text>
</comment>
<evidence type="ECO:0000313" key="9">
    <source>
        <dbReference type="EMBL" id="KAJ9657880.1"/>
    </source>
</evidence>
<evidence type="ECO:0000256" key="7">
    <source>
        <dbReference type="ARBA" id="ARBA00023239"/>
    </source>
</evidence>
<dbReference type="Pfam" id="PF02586">
    <property type="entry name" value="SRAP"/>
    <property type="match status" value="1"/>
</dbReference>
<dbReference type="EMBL" id="JAPDRL010000094">
    <property type="protein sequence ID" value="KAJ9657880.1"/>
    <property type="molecule type" value="Genomic_DNA"/>
</dbReference>
<feature type="compositionally biased region" description="Basic and acidic residues" evidence="8">
    <location>
        <begin position="389"/>
        <end position="401"/>
    </location>
</feature>
<dbReference type="Proteomes" id="UP001172684">
    <property type="component" value="Unassembled WGS sequence"/>
</dbReference>
<dbReference type="PANTHER" id="PTHR13604:SF0">
    <property type="entry name" value="ABASIC SITE PROCESSING PROTEIN HMCES"/>
    <property type="match status" value="1"/>
</dbReference>
<evidence type="ECO:0000313" key="10">
    <source>
        <dbReference type="Proteomes" id="UP001172684"/>
    </source>
</evidence>
<dbReference type="Gene3D" id="3.90.1680.10">
    <property type="entry name" value="SOS response associated peptidase-like"/>
    <property type="match status" value="1"/>
</dbReference>
<keyword evidence="2" id="KW-0645">Protease</keyword>
<evidence type="ECO:0000256" key="6">
    <source>
        <dbReference type="ARBA" id="ARBA00023125"/>
    </source>
</evidence>
<evidence type="ECO:0000256" key="5">
    <source>
        <dbReference type="ARBA" id="ARBA00023124"/>
    </source>
</evidence>
<feature type="compositionally biased region" description="Polar residues" evidence="8">
    <location>
        <begin position="441"/>
        <end position="450"/>
    </location>
</feature>
<keyword evidence="3" id="KW-0227">DNA damage</keyword>
<protein>
    <recommendedName>
        <fullName evidence="11">DUF159 domain protein</fullName>
    </recommendedName>
</protein>
<keyword evidence="10" id="KW-1185">Reference proteome</keyword>
<evidence type="ECO:0000256" key="4">
    <source>
        <dbReference type="ARBA" id="ARBA00022801"/>
    </source>
</evidence>
<evidence type="ECO:0000256" key="8">
    <source>
        <dbReference type="SAM" id="MobiDB-lite"/>
    </source>
</evidence>
<evidence type="ECO:0000256" key="2">
    <source>
        <dbReference type="ARBA" id="ARBA00022670"/>
    </source>
</evidence>
<accession>A0ABQ9NI24</accession>
<keyword evidence="5" id="KW-0190">Covalent protein-DNA linkage</keyword>
<feature type="compositionally biased region" description="Basic and acidic residues" evidence="8">
    <location>
        <begin position="427"/>
        <end position="436"/>
    </location>
</feature>
<feature type="region of interest" description="Disordered" evidence="8">
    <location>
        <begin position="94"/>
        <end position="135"/>
    </location>
</feature>
<comment type="caution">
    <text evidence="9">The sequence shown here is derived from an EMBL/GenBank/DDBJ whole genome shotgun (WGS) entry which is preliminary data.</text>
</comment>
<reference evidence="9" key="1">
    <citation type="submission" date="2022-10" db="EMBL/GenBank/DDBJ databases">
        <title>Culturing micro-colonial fungi from biological soil crusts in the Mojave desert and describing Neophaeococcomyces mojavensis, and introducing the new genera and species Taxawa tesnikishii.</title>
        <authorList>
            <person name="Kurbessoian T."/>
            <person name="Stajich J.E."/>
        </authorList>
    </citation>
    <scope>NUCLEOTIDE SEQUENCE</scope>
    <source>
        <strain evidence="9">TK_1</strain>
    </source>
</reference>